<sequence>MITKTFAERLMLLIKRLRLSGVCGQVRDALVSVGMVPDQLPEDASIGHYQAFLTTNIPYVIKVCWTFSNNAVHLAVRDLLHSLEAGGSDALAKAVCDSFSFVSTDITPPSLVKALFKFADHIDESFSSTVLAIGRQPQSEDSSDFSLSEFATLKPSSDVPLSKRATPESSSDISLSKFATPEPSSHGLARHEPPIEIFSSPSEIHLSSDSDPFSPVEGGVDSFTFPPGSLVAIGRVYNYGSDASEGRGGRGKQESRGRRSRGGPSSSRGSIRKKRGGQSRRSLPVDPKGSPPRFDAASQVERMVSSGVVDPDFQKPYLPSSGYDFDEFSIVCQMLIELGLIVKQEPDDGSP</sequence>
<reference evidence="2 3" key="1">
    <citation type="journal article" date="2019" name="Sci. Rep.">
        <title>A high-quality genome of Eragrostis curvula grass provides insights into Poaceae evolution and supports new strategies to enhance forage quality.</title>
        <authorList>
            <person name="Carballo J."/>
            <person name="Santos B.A.C.M."/>
            <person name="Zappacosta D."/>
            <person name="Garbus I."/>
            <person name="Selva J.P."/>
            <person name="Gallo C.A."/>
            <person name="Diaz A."/>
            <person name="Albertini E."/>
            <person name="Caccamo M."/>
            <person name="Echenique V."/>
        </authorList>
    </citation>
    <scope>NUCLEOTIDE SEQUENCE [LARGE SCALE GENOMIC DNA]</scope>
    <source>
        <strain evidence="3">cv. Victoria</strain>
        <tissue evidence="2">Leaf</tissue>
    </source>
</reference>
<dbReference type="AlphaFoldDB" id="A0A5J9TQG3"/>
<gene>
    <name evidence="2" type="ORF">EJB05_37059</name>
</gene>
<name>A0A5J9TQG3_9POAL</name>
<organism evidence="2 3">
    <name type="scientific">Eragrostis curvula</name>
    <name type="common">weeping love grass</name>
    <dbReference type="NCBI Taxonomy" id="38414"/>
    <lineage>
        <taxon>Eukaryota</taxon>
        <taxon>Viridiplantae</taxon>
        <taxon>Streptophyta</taxon>
        <taxon>Embryophyta</taxon>
        <taxon>Tracheophyta</taxon>
        <taxon>Spermatophyta</taxon>
        <taxon>Magnoliopsida</taxon>
        <taxon>Liliopsida</taxon>
        <taxon>Poales</taxon>
        <taxon>Poaceae</taxon>
        <taxon>PACMAD clade</taxon>
        <taxon>Chloridoideae</taxon>
        <taxon>Eragrostideae</taxon>
        <taxon>Eragrostidinae</taxon>
        <taxon>Eragrostis</taxon>
    </lineage>
</organism>
<dbReference type="Gramene" id="TVU13639">
    <property type="protein sequence ID" value="TVU13639"/>
    <property type="gene ID" value="EJB05_37059"/>
</dbReference>
<dbReference type="Proteomes" id="UP000324897">
    <property type="component" value="Unassembled WGS sequence"/>
</dbReference>
<proteinExistence type="predicted"/>
<evidence type="ECO:0000313" key="2">
    <source>
        <dbReference type="EMBL" id="TVU13639.1"/>
    </source>
</evidence>
<accession>A0A5J9TQG3</accession>
<feature type="non-terminal residue" evidence="2">
    <location>
        <position position="1"/>
    </location>
</feature>
<evidence type="ECO:0000313" key="3">
    <source>
        <dbReference type="Proteomes" id="UP000324897"/>
    </source>
</evidence>
<dbReference type="EMBL" id="RWGY01000031">
    <property type="protein sequence ID" value="TVU13639.1"/>
    <property type="molecule type" value="Genomic_DNA"/>
</dbReference>
<feature type="compositionally biased region" description="Basic and acidic residues" evidence="1">
    <location>
        <begin position="244"/>
        <end position="257"/>
    </location>
</feature>
<protein>
    <submittedName>
        <fullName evidence="2">Uncharacterized protein</fullName>
    </submittedName>
</protein>
<keyword evidence="3" id="KW-1185">Reference proteome</keyword>
<feature type="region of interest" description="Disordered" evidence="1">
    <location>
        <begin position="157"/>
        <end position="192"/>
    </location>
</feature>
<feature type="region of interest" description="Disordered" evidence="1">
    <location>
        <begin position="240"/>
        <end position="302"/>
    </location>
</feature>
<evidence type="ECO:0000256" key="1">
    <source>
        <dbReference type="SAM" id="MobiDB-lite"/>
    </source>
</evidence>
<comment type="caution">
    <text evidence="2">The sequence shown here is derived from an EMBL/GenBank/DDBJ whole genome shotgun (WGS) entry which is preliminary data.</text>
</comment>